<evidence type="ECO:0008006" key="4">
    <source>
        <dbReference type="Google" id="ProtNLM"/>
    </source>
</evidence>
<dbReference type="InterPro" id="IPR008681">
    <property type="entry name" value="Neg-reg_MecA"/>
</dbReference>
<dbReference type="AlphaFoldDB" id="A0A3D4S4W4"/>
<proteinExistence type="inferred from homology"/>
<evidence type="ECO:0000313" key="2">
    <source>
        <dbReference type="EMBL" id="HCS93512.1"/>
    </source>
</evidence>
<organism evidence="2 3">
    <name type="scientific">Bavariicoccus seileri</name>
    <dbReference type="NCBI Taxonomy" id="549685"/>
    <lineage>
        <taxon>Bacteria</taxon>
        <taxon>Bacillati</taxon>
        <taxon>Bacillota</taxon>
        <taxon>Bacilli</taxon>
        <taxon>Lactobacillales</taxon>
        <taxon>Enterococcaceae</taxon>
        <taxon>Bavariicoccus</taxon>
    </lineage>
</organism>
<dbReference type="InterPro" id="IPR038471">
    <property type="entry name" value="MecA_C_sf"/>
</dbReference>
<dbReference type="PANTHER" id="PTHR39161:SF1">
    <property type="entry name" value="ADAPTER PROTEIN MECA 1"/>
    <property type="match status" value="1"/>
</dbReference>
<reference evidence="2 3" key="1">
    <citation type="journal article" date="2018" name="Nat. Biotechnol.">
        <title>A standardized bacterial taxonomy based on genome phylogeny substantially revises the tree of life.</title>
        <authorList>
            <person name="Parks D.H."/>
            <person name="Chuvochina M."/>
            <person name="Waite D.W."/>
            <person name="Rinke C."/>
            <person name="Skarshewski A."/>
            <person name="Chaumeil P.A."/>
            <person name="Hugenholtz P."/>
        </authorList>
    </citation>
    <scope>NUCLEOTIDE SEQUENCE [LARGE SCALE GENOMIC DNA]</scope>
    <source>
        <strain evidence="2">UBA11306</strain>
    </source>
</reference>
<dbReference type="Proteomes" id="UP000262195">
    <property type="component" value="Unassembled WGS sequence"/>
</dbReference>
<gene>
    <name evidence="2" type="ORF">DIW15_02240</name>
</gene>
<dbReference type="STRING" id="1121105.GCA_000421665_01073"/>
<dbReference type="PIRSF" id="PIRSF029008">
    <property type="entry name" value="MecA"/>
    <property type="match status" value="1"/>
</dbReference>
<dbReference type="RefSeq" id="WP_022796341.1">
    <property type="nucleotide sequence ID" value="NZ_JBQEAI010000062.1"/>
</dbReference>
<comment type="caution">
    <text evidence="2">The sequence shown here is derived from an EMBL/GenBank/DDBJ whole genome shotgun (WGS) entry which is preliminary data.</text>
</comment>
<protein>
    <recommendedName>
        <fullName evidence="4">Adapter protein MecA</fullName>
    </recommendedName>
</protein>
<evidence type="ECO:0000313" key="3">
    <source>
        <dbReference type="Proteomes" id="UP000262195"/>
    </source>
</evidence>
<evidence type="ECO:0000256" key="1">
    <source>
        <dbReference type="ARBA" id="ARBA00005397"/>
    </source>
</evidence>
<dbReference type="Pfam" id="PF05389">
    <property type="entry name" value="MecA"/>
    <property type="match status" value="1"/>
</dbReference>
<sequence length="223" mass="25746">MEIEHINEKTIRVSIHKEDLEARGIEFLDLLGNQQQVESFFHSILEEIDETNEFSQSDSVTFQVIPNGEGLDLLISQHDFEDEEEIEQYDESLQRFLKAFKEKKQKTKTSERPKPVSTGKSADNYYSNRDYVVYVTPSIEEMIAIAQDIDDSQLDSTLFAVEGAYFVRIVFDQDGLNEEHKTAIELVLGEYAEPSRLSEEWLIEHAQTLIAKDALGALRRYFN</sequence>
<name>A0A3D4S4W4_9ENTE</name>
<dbReference type="Gene3D" id="3.30.70.1950">
    <property type="match status" value="1"/>
</dbReference>
<dbReference type="PANTHER" id="PTHR39161">
    <property type="entry name" value="ADAPTER PROTEIN MECA"/>
    <property type="match status" value="1"/>
</dbReference>
<comment type="similarity">
    <text evidence="1">Belongs to the MecA family.</text>
</comment>
<dbReference type="EMBL" id="DQHO01000016">
    <property type="protein sequence ID" value="HCS93512.1"/>
    <property type="molecule type" value="Genomic_DNA"/>
</dbReference>
<accession>A0A3D4S4W4</accession>